<gene>
    <name evidence="1" type="ORF">Glove_212g152</name>
</gene>
<sequence>MKHFSCISFKNCQLFGYYYHSRHYTNSTKNVLSEVLQSSSINIAHSPKPQNVKEFCEKFTNGICQRNSPLVEVPIQMKLLLTHLQIQQKIQIDTEYRDPTPFSQSTTF</sequence>
<dbReference type="OrthoDB" id="2593073at2759"/>
<dbReference type="EMBL" id="PQFF01000197">
    <property type="protein sequence ID" value="RHZ75709.1"/>
    <property type="molecule type" value="Genomic_DNA"/>
</dbReference>
<name>A0A397IIA9_9GLOM</name>
<reference evidence="1 2" key="1">
    <citation type="submission" date="2018-08" db="EMBL/GenBank/DDBJ databases">
        <title>Genome and evolution of the arbuscular mycorrhizal fungus Diversispora epigaea (formerly Glomus versiforme) and its bacterial endosymbionts.</title>
        <authorList>
            <person name="Sun X."/>
            <person name="Fei Z."/>
            <person name="Harrison M."/>
        </authorList>
    </citation>
    <scope>NUCLEOTIDE SEQUENCE [LARGE SCALE GENOMIC DNA]</scope>
    <source>
        <strain evidence="1 2">IT104</strain>
    </source>
</reference>
<dbReference type="AlphaFoldDB" id="A0A397IIA9"/>
<comment type="caution">
    <text evidence="1">The sequence shown here is derived from an EMBL/GenBank/DDBJ whole genome shotgun (WGS) entry which is preliminary data.</text>
</comment>
<proteinExistence type="predicted"/>
<evidence type="ECO:0000313" key="1">
    <source>
        <dbReference type="EMBL" id="RHZ75709.1"/>
    </source>
</evidence>
<dbReference type="Proteomes" id="UP000266861">
    <property type="component" value="Unassembled WGS sequence"/>
</dbReference>
<evidence type="ECO:0000313" key="2">
    <source>
        <dbReference type="Proteomes" id="UP000266861"/>
    </source>
</evidence>
<organism evidence="1 2">
    <name type="scientific">Diversispora epigaea</name>
    <dbReference type="NCBI Taxonomy" id="1348612"/>
    <lineage>
        <taxon>Eukaryota</taxon>
        <taxon>Fungi</taxon>
        <taxon>Fungi incertae sedis</taxon>
        <taxon>Mucoromycota</taxon>
        <taxon>Glomeromycotina</taxon>
        <taxon>Glomeromycetes</taxon>
        <taxon>Diversisporales</taxon>
        <taxon>Diversisporaceae</taxon>
        <taxon>Diversispora</taxon>
    </lineage>
</organism>
<accession>A0A397IIA9</accession>
<protein>
    <submittedName>
        <fullName evidence="1">Uncharacterized protein</fullName>
    </submittedName>
</protein>
<keyword evidence="2" id="KW-1185">Reference proteome</keyword>